<dbReference type="InterPro" id="IPR015422">
    <property type="entry name" value="PyrdxlP-dep_Trfase_small"/>
</dbReference>
<dbReference type="CDD" id="cd00609">
    <property type="entry name" value="AAT_like"/>
    <property type="match status" value="1"/>
</dbReference>
<dbReference type="InterPro" id="IPR004838">
    <property type="entry name" value="NHTrfase_class1_PyrdxlP-BS"/>
</dbReference>
<dbReference type="PANTHER" id="PTHR46383">
    <property type="entry name" value="ASPARTATE AMINOTRANSFERASE"/>
    <property type="match status" value="1"/>
</dbReference>
<accession>A0A2U2BAX1</accession>
<dbReference type="FunFam" id="3.40.640.10:FF:000033">
    <property type="entry name" value="Aspartate aminotransferase"/>
    <property type="match status" value="1"/>
</dbReference>
<dbReference type="PANTHER" id="PTHR46383:SF1">
    <property type="entry name" value="ASPARTATE AMINOTRANSFERASE"/>
    <property type="match status" value="1"/>
</dbReference>
<dbReference type="SUPFAM" id="SSF53383">
    <property type="entry name" value="PLP-dependent transferases"/>
    <property type="match status" value="1"/>
</dbReference>
<gene>
    <name evidence="9" type="ORF">DDZ16_07630</name>
</gene>
<keyword evidence="3 6" id="KW-0032">Aminotransferase</keyword>
<dbReference type="InterPro" id="IPR004839">
    <property type="entry name" value="Aminotransferase_I/II_large"/>
</dbReference>
<dbReference type="OrthoDB" id="9802328at2"/>
<dbReference type="EC" id="2.6.1.-" evidence="6"/>
<comment type="cofactor">
    <cofactor evidence="1 6">
        <name>pyridoxal 5'-phosphate</name>
        <dbReference type="ChEBI" id="CHEBI:597326"/>
    </cofactor>
</comment>
<evidence type="ECO:0000256" key="2">
    <source>
        <dbReference type="ARBA" id="ARBA00007441"/>
    </source>
</evidence>
<evidence type="ECO:0000313" key="9">
    <source>
        <dbReference type="EMBL" id="PWE00211.1"/>
    </source>
</evidence>
<feature type="compositionally biased region" description="Polar residues" evidence="7">
    <location>
        <begin position="1"/>
        <end position="21"/>
    </location>
</feature>
<organism evidence="9 10">
    <name type="scientific">Marinilabilia rubra</name>
    <dbReference type="NCBI Taxonomy" id="2162893"/>
    <lineage>
        <taxon>Bacteria</taxon>
        <taxon>Pseudomonadati</taxon>
        <taxon>Bacteroidota</taxon>
        <taxon>Bacteroidia</taxon>
        <taxon>Marinilabiliales</taxon>
        <taxon>Marinilabiliaceae</taxon>
        <taxon>Marinilabilia</taxon>
    </lineage>
</organism>
<feature type="region of interest" description="Disordered" evidence="7">
    <location>
        <begin position="1"/>
        <end position="22"/>
    </location>
</feature>
<keyword evidence="4 6" id="KW-0808">Transferase</keyword>
<dbReference type="Gene3D" id="3.40.640.10">
    <property type="entry name" value="Type I PLP-dependent aspartate aminotransferase-like (Major domain)"/>
    <property type="match status" value="1"/>
</dbReference>
<dbReference type="GO" id="GO:0006520">
    <property type="term" value="P:amino acid metabolic process"/>
    <property type="evidence" value="ECO:0007669"/>
    <property type="project" value="InterPro"/>
</dbReference>
<dbReference type="RefSeq" id="WP_109263834.1">
    <property type="nucleotide sequence ID" value="NZ_QEWP01000004.1"/>
</dbReference>
<dbReference type="GO" id="GO:0030170">
    <property type="term" value="F:pyridoxal phosphate binding"/>
    <property type="evidence" value="ECO:0007669"/>
    <property type="project" value="InterPro"/>
</dbReference>
<dbReference type="EMBL" id="QEWP01000004">
    <property type="protein sequence ID" value="PWE00211.1"/>
    <property type="molecule type" value="Genomic_DNA"/>
</dbReference>
<dbReference type="Pfam" id="PF00155">
    <property type="entry name" value="Aminotran_1_2"/>
    <property type="match status" value="1"/>
</dbReference>
<dbReference type="PROSITE" id="PS00105">
    <property type="entry name" value="AA_TRANSFER_CLASS_1"/>
    <property type="match status" value="1"/>
</dbReference>
<dbReference type="GO" id="GO:0008483">
    <property type="term" value="F:transaminase activity"/>
    <property type="evidence" value="ECO:0007669"/>
    <property type="project" value="UniProtKB-KW"/>
</dbReference>
<protein>
    <recommendedName>
        <fullName evidence="6">Aminotransferase</fullName>
        <ecNumber evidence="6">2.6.1.-</ecNumber>
    </recommendedName>
</protein>
<dbReference type="InterPro" id="IPR050596">
    <property type="entry name" value="AspAT/PAT-like"/>
</dbReference>
<keyword evidence="10" id="KW-1185">Reference proteome</keyword>
<evidence type="ECO:0000313" key="10">
    <source>
        <dbReference type="Proteomes" id="UP000244956"/>
    </source>
</evidence>
<evidence type="ECO:0000256" key="4">
    <source>
        <dbReference type="ARBA" id="ARBA00022679"/>
    </source>
</evidence>
<dbReference type="InterPro" id="IPR015421">
    <property type="entry name" value="PyrdxlP-dep_Trfase_major"/>
</dbReference>
<dbReference type="AlphaFoldDB" id="A0A2U2BAX1"/>
<reference evidence="9 10" key="1">
    <citation type="submission" date="2018-05" db="EMBL/GenBank/DDBJ databases">
        <title>Marinilabilia rubrum sp. nov., isolated from saltern sediment.</title>
        <authorList>
            <person name="Zhang R."/>
        </authorList>
    </citation>
    <scope>NUCLEOTIDE SEQUENCE [LARGE SCALE GENOMIC DNA]</scope>
    <source>
        <strain evidence="9 10">WTE16</strain>
    </source>
</reference>
<evidence type="ECO:0000259" key="8">
    <source>
        <dbReference type="Pfam" id="PF00155"/>
    </source>
</evidence>
<dbReference type="PRINTS" id="PR00753">
    <property type="entry name" value="ACCSYNTHASE"/>
</dbReference>
<evidence type="ECO:0000256" key="5">
    <source>
        <dbReference type="ARBA" id="ARBA00022898"/>
    </source>
</evidence>
<evidence type="ECO:0000256" key="3">
    <source>
        <dbReference type="ARBA" id="ARBA00022576"/>
    </source>
</evidence>
<name>A0A2U2BAX1_9BACT</name>
<evidence type="ECO:0000256" key="1">
    <source>
        <dbReference type="ARBA" id="ARBA00001933"/>
    </source>
</evidence>
<comment type="similarity">
    <text evidence="2 6">Belongs to the class-I pyridoxal-phosphate-dependent aminotransferase family.</text>
</comment>
<feature type="domain" description="Aminotransferase class I/classII large" evidence="8">
    <location>
        <begin position="32"/>
        <end position="389"/>
    </location>
</feature>
<evidence type="ECO:0000256" key="6">
    <source>
        <dbReference type="RuleBase" id="RU000481"/>
    </source>
</evidence>
<dbReference type="Gene3D" id="3.90.1150.10">
    <property type="entry name" value="Aspartate Aminotransferase, domain 1"/>
    <property type="match status" value="1"/>
</dbReference>
<dbReference type="InterPro" id="IPR015424">
    <property type="entry name" value="PyrdxlP-dep_Trfase"/>
</dbReference>
<sequence length="397" mass="43590">MDKLSNRLSSLPASETIAMSQRSRELREKGVDVIDLSLGEPDFSTPSHIKKAAQQAIEDNFTKYPPVPGIPELREAIARKLTDKNKLGYSANNVVVSTGGKQSLANVIYSLIDEGDEVIIPTPYWVSYPAMVQLAGGESVYVDAGIDQDFKITGNQLEAVITDKTKMVILNSPSNPTGSVYSFEELKDLADVLKKYPDVFIISDEIYEFIIYEGDHHSIAEFSEIKDRVILVNGMSKGFSMTGWRVGYIAGPEWIAKACARLQGQYTSGTNIISQKAAFAAITGSMDETKEMVKAFKKRRDLVLDMAGDIPGLKINKPQGAFYLFPDVSDVFGKSFNGNMIQNSADVSAYLLEEGHVATVSGSAFGNKNCIRLSYATSEDLLKKAMERIKDAFAKLK</sequence>
<proteinExistence type="inferred from homology"/>
<dbReference type="Proteomes" id="UP000244956">
    <property type="component" value="Unassembled WGS sequence"/>
</dbReference>
<comment type="caution">
    <text evidence="9">The sequence shown here is derived from an EMBL/GenBank/DDBJ whole genome shotgun (WGS) entry which is preliminary data.</text>
</comment>
<evidence type="ECO:0000256" key="7">
    <source>
        <dbReference type="SAM" id="MobiDB-lite"/>
    </source>
</evidence>
<keyword evidence="5" id="KW-0663">Pyridoxal phosphate</keyword>